<keyword evidence="1" id="KW-0812">Transmembrane</keyword>
<reference evidence="2" key="1">
    <citation type="submission" date="2023-05" db="EMBL/GenBank/DDBJ databases">
        <title>Anaerotaeda fermentans gen. nov., sp. nov., a novel anaerobic planctomycete of the new family within the order Sedimentisphaerales isolated from Taman Peninsula, Russia.</title>
        <authorList>
            <person name="Khomyakova M.A."/>
            <person name="Merkel A.Y."/>
            <person name="Slobodkin A.I."/>
        </authorList>
    </citation>
    <scope>NUCLEOTIDE SEQUENCE</scope>
    <source>
        <strain evidence="2">M17dextr</strain>
    </source>
</reference>
<evidence type="ECO:0000313" key="2">
    <source>
        <dbReference type="EMBL" id="MDI6449445.1"/>
    </source>
</evidence>
<feature type="transmembrane region" description="Helical" evidence="1">
    <location>
        <begin position="291"/>
        <end position="313"/>
    </location>
</feature>
<evidence type="ECO:0008006" key="4">
    <source>
        <dbReference type="Google" id="ProtNLM"/>
    </source>
</evidence>
<feature type="transmembrane region" description="Helical" evidence="1">
    <location>
        <begin position="187"/>
        <end position="210"/>
    </location>
</feature>
<name>A0AAW6TV45_9BACT</name>
<keyword evidence="3" id="KW-1185">Reference proteome</keyword>
<keyword evidence="1" id="KW-0472">Membrane</keyword>
<gene>
    <name evidence="2" type="ORF">QJ522_10365</name>
</gene>
<protein>
    <recommendedName>
        <fullName evidence="4">DUF4013 domain-containing protein</fullName>
    </recommendedName>
</protein>
<dbReference type="AlphaFoldDB" id="A0AAW6TV45"/>
<evidence type="ECO:0000256" key="1">
    <source>
        <dbReference type="SAM" id="Phobius"/>
    </source>
</evidence>
<sequence length="323" mass="35723">MQFRCTTCGRKLTADDAQAGREAQCPQCKDVVTTPKLSAHNADLLDLTGPAAPAPPTEADRSDVAYTQLSSAFGGRLARPEEVPQRKLPWFIDIFFYPLNRAGLMTLSVCVGVPLAFQAMVKFFSILTMIFVPFIVFWVLLLVLFWGSMGVFLLYMNWYACECIRDSARGQIRAADTIGMTPGVFEIVGNGLLLATAVVATGGPAIIYYNETRRADAVFWGLCGVGGFLLPTALLGAAMYEGVRGLNPARLVVSTLKTLPQYTIRAPFCYLLCVLIPAGIYYILKSWILGHLLMLAAYYVWLVLAHQLGRFFYKNEETLDWDV</sequence>
<feature type="transmembrane region" description="Helical" evidence="1">
    <location>
        <begin position="264"/>
        <end position="284"/>
    </location>
</feature>
<feature type="transmembrane region" description="Helical" evidence="1">
    <location>
        <begin position="124"/>
        <end position="146"/>
    </location>
</feature>
<feature type="transmembrane region" description="Helical" evidence="1">
    <location>
        <begin position="217"/>
        <end position="240"/>
    </location>
</feature>
<organism evidence="2 3">
    <name type="scientific">Anaerobaca lacustris</name>
    <dbReference type="NCBI Taxonomy" id="3044600"/>
    <lineage>
        <taxon>Bacteria</taxon>
        <taxon>Pseudomonadati</taxon>
        <taxon>Planctomycetota</taxon>
        <taxon>Phycisphaerae</taxon>
        <taxon>Sedimentisphaerales</taxon>
        <taxon>Anaerobacaceae</taxon>
        <taxon>Anaerobaca</taxon>
    </lineage>
</organism>
<accession>A0AAW6TV45</accession>
<dbReference type="Proteomes" id="UP001431776">
    <property type="component" value="Unassembled WGS sequence"/>
</dbReference>
<keyword evidence="1" id="KW-1133">Transmembrane helix</keyword>
<dbReference type="EMBL" id="JASCXX010000010">
    <property type="protein sequence ID" value="MDI6449445.1"/>
    <property type="molecule type" value="Genomic_DNA"/>
</dbReference>
<evidence type="ECO:0000313" key="3">
    <source>
        <dbReference type="Proteomes" id="UP001431776"/>
    </source>
</evidence>
<comment type="caution">
    <text evidence="2">The sequence shown here is derived from an EMBL/GenBank/DDBJ whole genome shotgun (WGS) entry which is preliminary data.</text>
</comment>
<dbReference type="RefSeq" id="WP_349244851.1">
    <property type="nucleotide sequence ID" value="NZ_JASCXX010000010.1"/>
</dbReference>
<proteinExistence type="predicted"/>